<keyword evidence="7" id="KW-1185">Reference proteome</keyword>
<dbReference type="InterPro" id="IPR036388">
    <property type="entry name" value="WH-like_DNA-bd_sf"/>
</dbReference>
<dbReference type="PANTHER" id="PTHR23155:SF1205">
    <property type="entry name" value="DISEASE RESISTANCE PROTEIN RPM1"/>
    <property type="match status" value="1"/>
</dbReference>
<dbReference type="AlphaFoldDB" id="A0AAW1YGP3"/>
<keyword evidence="2" id="KW-0611">Plant defense</keyword>
<dbReference type="Gene3D" id="1.10.8.430">
    <property type="entry name" value="Helical domain of apoptotic protease-activating factors"/>
    <property type="match status" value="1"/>
</dbReference>
<evidence type="ECO:0000256" key="2">
    <source>
        <dbReference type="ARBA" id="ARBA00022821"/>
    </source>
</evidence>
<dbReference type="SUPFAM" id="SSF52058">
    <property type="entry name" value="L domain-like"/>
    <property type="match status" value="1"/>
</dbReference>
<evidence type="ECO:0000313" key="7">
    <source>
        <dbReference type="Proteomes" id="UP001457282"/>
    </source>
</evidence>
<gene>
    <name evidence="6" type="ORF">M0R45_003363</name>
</gene>
<dbReference type="EMBL" id="JBEDUW010000001">
    <property type="protein sequence ID" value="KAK9947755.1"/>
    <property type="molecule type" value="Genomic_DNA"/>
</dbReference>
<dbReference type="InterPro" id="IPR042197">
    <property type="entry name" value="Apaf_helical"/>
</dbReference>
<evidence type="ECO:0000313" key="6">
    <source>
        <dbReference type="EMBL" id="KAK9947755.1"/>
    </source>
</evidence>
<name>A0AAW1YGP3_RUBAR</name>
<dbReference type="Pfam" id="PF23559">
    <property type="entry name" value="WHD_DRP"/>
    <property type="match status" value="1"/>
</dbReference>
<dbReference type="InterPro" id="IPR044974">
    <property type="entry name" value="Disease_R_plants"/>
</dbReference>
<dbReference type="FunFam" id="1.10.10.10:FF:000322">
    <property type="entry name" value="Probable disease resistance protein At1g63360"/>
    <property type="match status" value="1"/>
</dbReference>
<dbReference type="Gene3D" id="1.10.10.10">
    <property type="entry name" value="Winged helix-like DNA-binding domain superfamily/Winged helix DNA-binding domain"/>
    <property type="match status" value="1"/>
</dbReference>
<keyword evidence="1" id="KW-0677">Repeat</keyword>
<protein>
    <recommendedName>
        <fullName evidence="8">NB-ARC domain-containing protein</fullName>
    </recommendedName>
</protein>
<dbReference type="PANTHER" id="PTHR23155">
    <property type="entry name" value="DISEASE RESISTANCE PROTEIN RP"/>
    <property type="match status" value="1"/>
</dbReference>
<dbReference type="Gene3D" id="3.80.10.10">
    <property type="entry name" value="Ribonuclease Inhibitor"/>
    <property type="match status" value="1"/>
</dbReference>
<dbReference type="InterPro" id="IPR032675">
    <property type="entry name" value="LRR_dom_sf"/>
</dbReference>
<dbReference type="InterPro" id="IPR027417">
    <property type="entry name" value="P-loop_NTPase"/>
</dbReference>
<dbReference type="GO" id="GO:0098542">
    <property type="term" value="P:defense response to other organism"/>
    <property type="evidence" value="ECO:0007669"/>
    <property type="project" value="TreeGrafter"/>
</dbReference>
<reference evidence="6 7" key="1">
    <citation type="journal article" date="2023" name="G3 (Bethesda)">
        <title>A chromosome-length genome assembly and annotation of blackberry (Rubus argutus, cv. 'Hillquist').</title>
        <authorList>
            <person name="Bruna T."/>
            <person name="Aryal R."/>
            <person name="Dudchenko O."/>
            <person name="Sargent D.J."/>
            <person name="Mead D."/>
            <person name="Buti M."/>
            <person name="Cavallini A."/>
            <person name="Hytonen T."/>
            <person name="Andres J."/>
            <person name="Pham M."/>
            <person name="Weisz D."/>
            <person name="Mascagni F."/>
            <person name="Usai G."/>
            <person name="Natali L."/>
            <person name="Bassil N."/>
            <person name="Fernandez G.E."/>
            <person name="Lomsadze A."/>
            <person name="Armour M."/>
            <person name="Olukolu B."/>
            <person name="Poorten T."/>
            <person name="Britton C."/>
            <person name="Davik J."/>
            <person name="Ashrafi H."/>
            <person name="Aiden E.L."/>
            <person name="Borodovsky M."/>
            <person name="Worthington M."/>
        </authorList>
    </citation>
    <scope>NUCLEOTIDE SEQUENCE [LARGE SCALE GENOMIC DNA]</scope>
    <source>
        <strain evidence="6">PI 553951</strain>
    </source>
</reference>
<sequence length="794" mass="89764">MAEIAIAVASAVVEGGPILPCYYVKQVQDVAYEIEDALDEFMFDDVLEHENSHALSKIIPQKLKKNKPRSKLSSKMNDITKKKRNAQILQDAHVQPTPSSSGCGGDRIWSNQYLAEGDELVGFEVLVVRGKALSQIKFTGAMKLKEEPHVSEIGLNCQRFRKKRPKGGCLQVQGQERCLVVLDDAWIKQDLKLIVKALPNGRIIITSRNSGVASLLYPKYIHDLSRGLSWEKAKELFCKKAFDDGQGDWPPELADWAKKILKRCEGMPLAISAIGTFLYSKKIPVDWKTLHDSLGSELCTEGSDLFIISRNLQASYRDLPNHLRSCFLYFSMFPDEEEEAYYSISRERLIRLWAAEKFVQPETGKTIEQAAEGYLNDLVERNLVVATKRESEGGRVRSCRVLNLVREINISRRRGFITVWEPDDYLSAEKIRRLSAHNGGIKKIKSKIHSVRTLLAFGQAISDLEVVLKTAKYLKVLDLEGTSGLKEFPEAVKRLILLNYLSLRKTDVERIPKSIKKNVLLETLDLKSTKVTELPEEIYKLKKLRHLLVDNYNVASHGFEGVEISKGVGDLSGSIHKLSLIKAKNTEIIKALGKLKDLRKLGLRKTRSPLIGSMPIPSSVSPASVLRGSLQELPKWIPKLTSLQKVGLHGSNVNDNPLKVLEALPNLIELNLVGYYGGEELVFRADQFKKLRTLIIEQFDQLTSFQVEDGALRVLRELNISHCPNLKSLPKGIGGINHSTKLFLQHMPDDLLQRFKRIVHTVTWFGTFKSFIFTKMALITRSFRECIEYLKQTR</sequence>
<proteinExistence type="predicted"/>
<dbReference type="GO" id="GO:0043531">
    <property type="term" value="F:ADP binding"/>
    <property type="evidence" value="ECO:0007669"/>
    <property type="project" value="InterPro"/>
</dbReference>
<evidence type="ECO:0000259" key="3">
    <source>
        <dbReference type="Pfam" id="PF00931"/>
    </source>
</evidence>
<dbReference type="SUPFAM" id="SSF52540">
    <property type="entry name" value="P-loop containing nucleoside triphosphate hydrolases"/>
    <property type="match status" value="1"/>
</dbReference>
<dbReference type="InterPro" id="IPR055414">
    <property type="entry name" value="LRR_R13L4/SHOC2-like"/>
</dbReference>
<dbReference type="InterPro" id="IPR002182">
    <property type="entry name" value="NB-ARC"/>
</dbReference>
<evidence type="ECO:0008006" key="8">
    <source>
        <dbReference type="Google" id="ProtNLM"/>
    </source>
</evidence>
<dbReference type="PRINTS" id="PR00364">
    <property type="entry name" value="DISEASERSIST"/>
</dbReference>
<comment type="caution">
    <text evidence="6">The sequence shown here is derived from an EMBL/GenBank/DDBJ whole genome shotgun (WGS) entry which is preliminary data.</text>
</comment>
<evidence type="ECO:0000256" key="1">
    <source>
        <dbReference type="ARBA" id="ARBA00022737"/>
    </source>
</evidence>
<evidence type="ECO:0000259" key="5">
    <source>
        <dbReference type="Pfam" id="PF23598"/>
    </source>
</evidence>
<dbReference type="Pfam" id="PF00931">
    <property type="entry name" value="NB-ARC"/>
    <property type="match status" value="1"/>
</dbReference>
<dbReference type="Gene3D" id="3.40.50.300">
    <property type="entry name" value="P-loop containing nucleotide triphosphate hydrolases"/>
    <property type="match status" value="1"/>
</dbReference>
<feature type="domain" description="Disease resistance R13L4/SHOC-2-like LRR" evidence="5">
    <location>
        <begin position="451"/>
        <end position="604"/>
    </location>
</feature>
<dbReference type="Proteomes" id="UP001457282">
    <property type="component" value="Unassembled WGS sequence"/>
</dbReference>
<feature type="domain" description="Disease resistance protein winged helix" evidence="4">
    <location>
        <begin position="342"/>
        <end position="407"/>
    </location>
</feature>
<dbReference type="Pfam" id="PF23598">
    <property type="entry name" value="LRR_14"/>
    <property type="match status" value="1"/>
</dbReference>
<feature type="domain" description="NB-ARC" evidence="3">
    <location>
        <begin position="175"/>
        <end position="244"/>
    </location>
</feature>
<dbReference type="InterPro" id="IPR058922">
    <property type="entry name" value="WHD_DRP"/>
</dbReference>
<organism evidence="6 7">
    <name type="scientific">Rubus argutus</name>
    <name type="common">Southern blackberry</name>
    <dbReference type="NCBI Taxonomy" id="59490"/>
    <lineage>
        <taxon>Eukaryota</taxon>
        <taxon>Viridiplantae</taxon>
        <taxon>Streptophyta</taxon>
        <taxon>Embryophyta</taxon>
        <taxon>Tracheophyta</taxon>
        <taxon>Spermatophyta</taxon>
        <taxon>Magnoliopsida</taxon>
        <taxon>eudicotyledons</taxon>
        <taxon>Gunneridae</taxon>
        <taxon>Pentapetalae</taxon>
        <taxon>rosids</taxon>
        <taxon>fabids</taxon>
        <taxon>Rosales</taxon>
        <taxon>Rosaceae</taxon>
        <taxon>Rosoideae</taxon>
        <taxon>Rosoideae incertae sedis</taxon>
        <taxon>Rubus</taxon>
    </lineage>
</organism>
<evidence type="ECO:0000259" key="4">
    <source>
        <dbReference type="Pfam" id="PF23559"/>
    </source>
</evidence>
<accession>A0AAW1YGP3</accession>